<keyword evidence="3" id="KW-1185">Reference proteome</keyword>
<proteinExistence type="predicted"/>
<accession>A0ABT5FID1</accession>
<name>A0ABT5FID1_9GAMM</name>
<feature type="compositionally biased region" description="Acidic residues" evidence="1">
    <location>
        <begin position="55"/>
        <end position="71"/>
    </location>
</feature>
<dbReference type="EMBL" id="JAQOMS010000002">
    <property type="protein sequence ID" value="MDC2890949.1"/>
    <property type="molecule type" value="Genomic_DNA"/>
</dbReference>
<gene>
    <name evidence="2" type="ORF">PN838_22230</name>
</gene>
<protein>
    <submittedName>
        <fullName evidence="2">Uncharacterized protein</fullName>
    </submittedName>
</protein>
<comment type="caution">
    <text evidence="2">The sequence shown here is derived from an EMBL/GenBank/DDBJ whole genome shotgun (WGS) entry which is preliminary data.</text>
</comment>
<sequence length="71" mass="8086">MAKFDERVEALLAKHPSLSKDEAIKIVTDKNERKKSRREERNNRKNAEIVAETTVESEVEGDVDGDVETTE</sequence>
<evidence type="ECO:0000313" key="2">
    <source>
        <dbReference type="EMBL" id="MDC2890949.1"/>
    </source>
</evidence>
<feature type="region of interest" description="Disordered" evidence="1">
    <location>
        <begin position="23"/>
        <end position="71"/>
    </location>
</feature>
<evidence type="ECO:0000256" key="1">
    <source>
        <dbReference type="SAM" id="MobiDB-lite"/>
    </source>
</evidence>
<reference evidence="2 3" key="1">
    <citation type="submission" date="2023-01" db="EMBL/GenBank/DDBJ databases">
        <title>Psychrosphaera sp. nov., isolated from marine algae.</title>
        <authorList>
            <person name="Bayburt H."/>
            <person name="Choi B.J."/>
            <person name="Kim J.M."/>
            <person name="Choi D.G."/>
            <person name="Jeon C.O."/>
        </authorList>
    </citation>
    <scope>NUCLEOTIDE SEQUENCE [LARGE SCALE GENOMIC DNA]</scope>
    <source>
        <strain evidence="2 3">G1-22</strain>
    </source>
</reference>
<organism evidence="2 3">
    <name type="scientific">Psychrosphaera algicola</name>
    <dbReference type="NCBI Taxonomy" id="3023714"/>
    <lineage>
        <taxon>Bacteria</taxon>
        <taxon>Pseudomonadati</taxon>
        <taxon>Pseudomonadota</taxon>
        <taxon>Gammaproteobacteria</taxon>
        <taxon>Alteromonadales</taxon>
        <taxon>Pseudoalteromonadaceae</taxon>
        <taxon>Psychrosphaera</taxon>
    </lineage>
</organism>
<dbReference type="RefSeq" id="WP_272182005.1">
    <property type="nucleotide sequence ID" value="NZ_JAQOMS010000002.1"/>
</dbReference>
<dbReference type="Proteomes" id="UP001528411">
    <property type="component" value="Unassembled WGS sequence"/>
</dbReference>
<feature type="compositionally biased region" description="Basic and acidic residues" evidence="1">
    <location>
        <begin position="23"/>
        <end position="47"/>
    </location>
</feature>
<evidence type="ECO:0000313" key="3">
    <source>
        <dbReference type="Proteomes" id="UP001528411"/>
    </source>
</evidence>